<dbReference type="InterPro" id="IPR051799">
    <property type="entry name" value="NADH_flavin_oxidoreductase"/>
</dbReference>
<evidence type="ECO:0000259" key="5">
    <source>
        <dbReference type="Pfam" id="PF00724"/>
    </source>
</evidence>
<dbReference type="GO" id="GO:0016491">
    <property type="term" value="F:oxidoreductase activity"/>
    <property type="evidence" value="ECO:0007669"/>
    <property type="project" value="UniProtKB-KW"/>
</dbReference>
<dbReference type="OrthoDB" id="1663137at2759"/>
<dbReference type="AlphaFoldDB" id="A0A8A3P552"/>
<evidence type="ECO:0000256" key="3">
    <source>
        <dbReference type="ARBA" id="ARBA00022643"/>
    </source>
</evidence>
<dbReference type="InterPro" id="IPR013785">
    <property type="entry name" value="Aldolase_TIM"/>
</dbReference>
<name>A0A8A3P552_9HELO</name>
<gene>
    <name evidence="6" type="ORF">DSL72_001589</name>
</gene>
<evidence type="ECO:0000256" key="1">
    <source>
        <dbReference type="ARBA" id="ARBA00005979"/>
    </source>
</evidence>
<evidence type="ECO:0000256" key="4">
    <source>
        <dbReference type="ARBA" id="ARBA00023002"/>
    </source>
</evidence>
<evidence type="ECO:0000313" key="6">
    <source>
        <dbReference type="EMBL" id="QSZ32020.1"/>
    </source>
</evidence>
<protein>
    <recommendedName>
        <fullName evidence="5">NADH:flavin oxidoreductase/NADH oxidase N-terminal domain-containing protein</fullName>
    </recommendedName>
</protein>
<keyword evidence="2" id="KW-0285">Flavoprotein</keyword>
<dbReference type="Gene3D" id="3.20.20.70">
    <property type="entry name" value="Aldolase class I"/>
    <property type="match status" value="1"/>
</dbReference>
<evidence type="ECO:0000256" key="2">
    <source>
        <dbReference type="ARBA" id="ARBA00022630"/>
    </source>
</evidence>
<reference evidence="6" key="1">
    <citation type="submission" date="2020-10" db="EMBL/GenBank/DDBJ databases">
        <title>Genome Sequence of Monilinia vaccinii-corymbosi Sheds Light on Mummy Berry Disease Infection of Blueberry and Mating Type.</title>
        <authorList>
            <person name="Yow A.G."/>
            <person name="Zhang Y."/>
            <person name="Bansal K."/>
            <person name="Eacker S.M."/>
            <person name="Sullivan S."/>
            <person name="Liachko I."/>
            <person name="Cubeta M.A."/>
            <person name="Rollins J.A."/>
            <person name="Ashrafi H."/>
        </authorList>
    </citation>
    <scope>NUCLEOTIDE SEQUENCE</scope>
    <source>
        <strain evidence="6">RL-1</strain>
    </source>
</reference>
<keyword evidence="7" id="KW-1185">Reference proteome</keyword>
<proteinExistence type="inferred from homology"/>
<dbReference type="GO" id="GO:0010181">
    <property type="term" value="F:FMN binding"/>
    <property type="evidence" value="ECO:0007669"/>
    <property type="project" value="InterPro"/>
</dbReference>
<sequence length="319" mass="35286">MSRRPSIPAGNRGFLDKTVVPSAVPLKFGKSLIERAAAALMFGTPRELAIDEISGTDGIIDEFVACAKQSFEAGFEGVDHELHDARVLSQRLVFSMFMFFFSSLAHFLSPKSNLRSDEFGCTARKRAEVVDVRIIHAVREQTSKELCIGVRLNRVDASCNESLADTMEQIRCIVEAGIDFIERSPGAPMRILLFNPLSRELLPRIRPKSVREQLPSVLLMVTGGFRPRIGMEEALRSGGCDLVGIARPVALLPKLLREIILNMDIPDEEANVTLAPLYAAPFLVRHSPVKQVGAGFQNAYYALQIQRLAKGQIPLDDRT</sequence>
<organism evidence="6 7">
    <name type="scientific">Monilinia vaccinii-corymbosi</name>
    <dbReference type="NCBI Taxonomy" id="61207"/>
    <lineage>
        <taxon>Eukaryota</taxon>
        <taxon>Fungi</taxon>
        <taxon>Dikarya</taxon>
        <taxon>Ascomycota</taxon>
        <taxon>Pezizomycotina</taxon>
        <taxon>Leotiomycetes</taxon>
        <taxon>Helotiales</taxon>
        <taxon>Sclerotiniaceae</taxon>
        <taxon>Monilinia</taxon>
    </lineage>
</organism>
<feature type="domain" description="NADH:flavin oxidoreductase/NADH oxidase N-terminal" evidence="5">
    <location>
        <begin position="45"/>
        <end position="259"/>
    </location>
</feature>
<keyword evidence="4" id="KW-0560">Oxidoreductase</keyword>
<dbReference type="EMBL" id="CP063406">
    <property type="protein sequence ID" value="QSZ32020.1"/>
    <property type="molecule type" value="Genomic_DNA"/>
</dbReference>
<dbReference type="Pfam" id="PF00724">
    <property type="entry name" value="Oxidored_FMN"/>
    <property type="match status" value="1"/>
</dbReference>
<comment type="similarity">
    <text evidence="1">Belongs to the NADH:flavin oxidoreductase/NADH oxidase family.</text>
</comment>
<dbReference type="SUPFAM" id="SSF51395">
    <property type="entry name" value="FMN-linked oxidoreductases"/>
    <property type="match status" value="1"/>
</dbReference>
<accession>A0A8A3P552</accession>
<dbReference type="Proteomes" id="UP000672032">
    <property type="component" value="Chromosome 2"/>
</dbReference>
<dbReference type="PANTHER" id="PTHR43656:SF2">
    <property type="entry name" value="BINDING OXIDOREDUCTASE, PUTATIVE (AFU_ORTHOLOGUE AFUA_2G08260)-RELATED"/>
    <property type="match status" value="1"/>
</dbReference>
<evidence type="ECO:0000313" key="7">
    <source>
        <dbReference type="Proteomes" id="UP000672032"/>
    </source>
</evidence>
<dbReference type="InterPro" id="IPR001155">
    <property type="entry name" value="OxRdtase_FMN_N"/>
</dbReference>
<dbReference type="PANTHER" id="PTHR43656">
    <property type="entry name" value="BINDING OXIDOREDUCTASE, PUTATIVE (AFU_ORTHOLOGUE AFUA_2G08260)-RELATED"/>
    <property type="match status" value="1"/>
</dbReference>
<keyword evidence="3" id="KW-0288">FMN</keyword>